<dbReference type="Gene3D" id="1.20.140.150">
    <property type="match status" value="1"/>
</dbReference>
<keyword evidence="2 5" id="KW-0812">Transmembrane</keyword>
<name>A0ABM1E0H3_PRICU</name>
<gene>
    <name evidence="7" type="primary">LOC106807758</name>
</gene>
<organism evidence="6 7">
    <name type="scientific">Priapulus caudatus</name>
    <name type="common">Priapulid worm</name>
    <dbReference type="NCBI Taxonomy" id="37621"/>
    <lineage>
        <taxon>Eukaryota</taxon>
        <taxon>Metazoa</taxon>
        <taxon>Ecdysozoa</taxon>
        <taxon>Scalidophora</taxon>
        <taxon>Priapulida</taxon>
        <taxon>Priapulimorpha</taxon>
        <taxon>Priapulimorphida</taxon>
        <taxon>Priapulidae</taxon>
        <taxon>Priapulus</taxon>
    </lineage>
</organism>
<protein>
    <submittedName>
        <fullName evidence="7">Uncharacterized protein LOC106807758</fullName>
    </submittedName>
</protein>
<sequence length="231" mass="25748">MCCPSSSIPYLLSLASIFLICGVGVLTVGFATDNWVRHSVDREHLKTAIANSEEQLGNFHRHEEYFTRTRGLWNICFMTAEQADLPTQPYGGGNITLTPVDKPCRRLSFALDPKMTNDETTRIHLMRLSVGLFAGGFFLFLICFITGLVACWRRGAAHTLVTGLLVFFAALFCAAGVAVFHGYEHMELFELKTPNSGFKTTWSPEVVDSTTSAYWWSYIVVWVGDGLCIIT</sequence>
<dbReference type="Pfam" id="PF13903">
    <property type="entry name" value="Claudin_2"/>
    <property type="match status" value="1"/>
</dbReference>
<comment type="subcellular location">
    <subcellularLocation>
        <location evidence="1">Membrane</location>
        <topology evidence="1">Multi-pass membrane protein</topology>
    </subcellularLocation>
</comment>
<evidence type="ECO:0000256" key="5">
    <source>
        <dbReference type="SAM" id="Phobius"/>
    </source>
</evidence>
<feature type="non-terminal residue" evidence="7">
    <location>
        <position position="231"/>
    </location>
</feature>
<dbReference type="Proteomes" id="UP000695022">
    <property type="component" value="Unplaced"/>
</dbReference>
<keyword evidence="6" id="KW-1185">Reference proteome</keyword>
<reference evidence="7" key="1">
    <citation type="submission" date="2025-08" db="UniProtKB">
        <authorList>
            <consortium name="RefSeq"/>
        </authorList>
    </citation>
    <scope>IDENTIFICATION</scope>
</reference>
<accession>A0ABM1E0H3</accession>
<feature type="transmembrane region" description="Helical" evidence="5">
    <location>
        <begin position="164"/>
        <end position="183"/>
    </location>
</feature>
<evidence type="ECO:0000256" key="2">
    <source>
        <dbReference type="ARBA" id="ARBA00022692"/>
    </source>
</evidence>
<evidence type="ECO:0000256" key="3">
    <source>
        <dbReference type="ARBA" id="ARBA00022989"/>
    </source>
</evidence>
<dbReference type="PANTHER" id="PTHR21215:SF0">
    <property type="entry name" value="LD36024P"/>
    <property type="match status" value="1"/>
</dbReference>
<dbReference type="GeneID" id="106807758"/>
<proteinExistence type="predicted"/>
<dbReference type="RefSeq" id="XP_014665694.1">
    <property type="nucleotide sequence ID" value="XM_014810208.1"/>
</dbReference>
<feature type="transmembrane region" description="Helical" evidence="5">
    <location>
        <begin position="12"/>
        <end position="32"/>
    </location>
</feature>
<feature type="transmembrane region" description="Helical" evidence="5">
    <location>
        <begin position="130"/>
        <end position="152"/>
    </location>
</feature>
<evidence type="ECO:0000313" key="7">
    <source>
        <dbReference type="RefSeq" id="XP_014665694.1"/>
    </source>
</evidence>
<dbReference type="PANTHER" id="PTHR21215">
    <property type="entry name" value="LD36024P"/>
    <property type="match status" value="1"/>
</dbReference>
<evidence type="ECO:0000256" key="1">
    <source>
        <dbReference type="ARBA" id="ARBA00004141"/>
    </source>
</evidence>
<evidence type="ECO:0000313" key="6">
    <source>
        <dbReference type="Proteomes" id="UP000695022"/>
    </source>
</evidence>
<keyword evidence="3 5" id="KW-1133">Transmembrane helix</keyword>
<keyword evidence="4 5" id="KW-0472">Membrane</keyword>
<evidence type="ECO:0000256" key="4">
    <source>
        <dbReference type="ARBA" id="ARBA00023136"/>
    </source>
</evidence>
<dbReference type="InterPro" id="IPR004031">
    <property type="entry name" value="PMP22/EMP/MP20/Claudin"/>
</dbReference>